<dbReference type="KEGG" id="mvz:myaer102_17070"/>
<accession>A0A3G9K2V6</accession>
<feature type="domain" description="HTH lysR-type" evidence="6">
    <location>
        <begin position="1"/>
        <end position="58"/>
    </location>
</feature>
<dbReference type="AlphaFoldDB" id="A0A3G9K2V6"/>
<dbReference type="PANTHER" id="PTHR30346">
    <property type="entry name" value="TRANSCRIPTIONAL DUAL REGULATOR HCAR-RELATED"/>
    <property type="match status" value="1"/>
</dbReference>
<keyword evidence="2" id="KW-0805">Transcription regulation</keyword>
<keyword evidence="5" id="KW-0812">Transmembrane</keyword>
<evidence type="ECO:0000256" key="2">
    <source>
        <dbReference type="ARBA" id="ARBA00023015"/>
    </source>
</evidence>
<dbReference type="Gene3D" id="3.40.190.10">
    <property type="entry name" value="Periplasmic binding protein-like II"/>
    <property type="match status" value="2"/>
</dbReference>
<dbReference type="Pfam" id="PF03466">
    <property type="entry name" value="LysR_substrate"/>
    <property type="match status" value="1"/>
</dbReference>
<dbReference type="SUPFAM" id="SSF53850">
    <property type="entry name" value="Periplasmic binding protein-like II"/>
    <property type="match status" value="1"/>
</dbReference>
<name>A0A3G9K2V6_MICVR</name>
<proteinExistence type="inferred from homology"/>
<feature type="transmembrane region" description="Helical" evidence="5">
    <location>
        <begin position="226"/>
        <end position="245"/>
    </location>
</feature>
<dbReference type="Gene3D" id="1.10.10.10">
    <property type="entry name" value="Winged helix-like DNA-binding domain superfamily/Winged helix DNA-binding domain"/>
    <property type="match status" value="1"/>
</dbReference>
<protein>
    <submittedName>
        <fullName evidence="7">LysR family transcriptional regulator</fullName>
    </submittedName>
</protein>
<reference evidence="7 8" key="1">
    <citation type="submission" date="2018-11" db="EMBL/GenBank/DDBJ databases">
        <title>Complete genome sequence of Microcystis aeruginosa NIES-102.</title>
        <authorList>
            <person name="Yamaguchi H."/>
            <person name="Suzuki S."/>
            <person name="Kawachi M."/>
        </authorList>
    </citation>
    <scope>NUCLEOTIDE SEQUENCE [LARGE SCALE GENOMIC DNA]</scope>
    <source>
        <strain evidence="7 8">NIES-102</strain>
    </source>
</reference>
<keyword evidence="5" id="KW-0472">Membrane</keyword>
<dbReference type="GO" id="GO:0003700">
    <property type="term" value="F:DNA-binding transcription factor activity"/>
    <property type="evidence" value="ECO:0007669"/>
    <property type="project" value="InterPro"/>
</dbReference>
<dbReference type="GO" id="GO:0003677">
    <property type="term" value="F:DNA binding"/>
    <property type="evidence" value="ECO:0007669"/>
    <property type="project" value="UniProtKB-KW"/>
</dbReference>
<dbReference type="GO" id="GO:0032993">
    <property type="term" value="C:protein-DNA complex"/>
    <property type="evidence" value="ECO:0007669"/>
    <property type="project" value="TreeGrafter"/>
</dbReference>
<keyword evidence="4" id="KW-0804">Transcription</keyword>
<dbReference type="CDD" id="cd08414">
    <property type="entry name" value="PBP2_LTTR_aromatics_like"/>
    <property type="match status" value="1"/>
</dbReference>
<comment type="similarity">
    <text evidence="1">Belongs to the LysR transcriptional regulatory family.</text>
</comment>
<dbReference type="InterPro" id="IPR005119">
    <property type="entry name" value="LysR_subst-bd"/>
</dbReference>
<sequence length="303" mass="34535">MELRHLRYFVAVADELSFSRAAQRLQIAQPPLSQQIQALEKELEVKLFDRQSRPLRLTTAGQAFLEEARTTLLQLERAVYKTRSIDKGQSGTLTIGFTGSIANSIFTEILLAFRQENPDIKLIMHEEKTALILQKLRERQMDIIFLYSYREAWEDTSFQMTILDREPLVLVLPKNHPLAERSALSLNDLKEEEFILPLHNVSGGLSEQIYFLCSQAKFEPKVSQTALFMVTILGLVAGGTGISILPASVRNLQRHGVIYRSLLEQNQTCNLMAVWPDNDSSKVLPVFLDFIHSYRQLESDALE</sequence>
<dbReference type="FunFam" id="1.10.10.10:FF:000001">
    <property type="entry name" value="LysR family transcriptional regulator"/>
    <property type="match status" value="1"/>
</dbReference>
<dbReference type="PRINTS" id="PR00039">
    <property type="entry name" value="HTHLYSR"/>
</dbReference>
<dbReference type="InterPro" id="IPR036390">
    <property type="entry name" value="WH_DNA-bd_sf"/>
</dbReference>
<dbReference type="SUPFAM" id="SSF46785">
    <property type="entry name" value="Winged helix' DNA-binding domain"/>
    <property type="match status" value="1"/>
</dbReference>
<dbReference type="EMBL" id="AP019314">
    <property type="protein sequence ID" value="BBH39180.1"/>
    <property type="molecule type" value="Genomic_DNA"/>
</dbReference>
<evidence type="ECO:0000313" key="7">
    <source>
        <dbReference type="EMBL" id="BBH39180.1"/>
    </source>
</evidence>
<dbReference type="PROSITE" id="PS50931">
    <property type="entry name" value="HTH_LYSR"/>
    <property type="match status" value="1"/>
</dbReference>
<evidence type="ECO:0000313" key="8">
    <source>
        <dbReference type="Proteomes" id="UP000278152"/>
    </source>
</evidence>
<gene>
    <name evidence="7" type="ORF">myaer102_17070</name>
</gene>
<evidence type="ECO:0000259" key="6">
    <source>
        <dbReference type="PROSITE" id="PS50931"/>
    </source>
</evidence>
<evidence type="ECO:0000256" key="5">
    <source>
        <dbReference type="SAM" id="Phobius"/>
    </source>
</evidence>
<keyword evidence="5" id="KW-1133">Transmembrane helix</keyword>
<dbReference type="RefSeq" id="WP_004162856.1">
    <property type="nucleotide sequence ID" value="NZ_AP019314.1"/>
</dbReference>
<dbReference type="PANTHER" id="PTHR30346:SF28">
    <property type="entry name" value="HTH-TYPE TRANSCRIPTIONAL REGULATOR CYNR"/>
    <property type="match status" value="1"/>
</dbReference>
<evidence type="ECO:0000256" key="3">
    <source>
        <dbReference type="ARBA" id="ARBA00023125"/>
    </source>
</evidence>
<organism evidence="7 8">
    <name type="scientific">Microcystis viridis NIES-102</name>
    <dbReference type="NCBI Taxonomy" id="213615"/>
    <lineage>
        <taxon>Bacteria</taxon>
        <taxon>Bacillati</taxon>
        <taxon>Cyanobacteriota</taxon>
        <taxon>Cyanophyceae</taxon>
        <taxon>Oscillatoriophycideae</taxon>
        <taxon>Chroococcales</taxon>
        <taxon>Microcystaceae</taxon>
        <taxon>Microcystis</taxon>
    </lineage>
</organism>
<dbReference type="InterPro" id="IPR036388">
    <property type="entry name" value="WH-like_DNA-bd_sf"/>
</dbReference>
<keyword evidence="3" id="KW-0238">DNA-binding</keyword>
<dbReference type="Proteomes" id="UP000278152">
    <property type="component" value="Chromosome"/>
</dbReference>
<evidence type="ECO:0000256" key="4">
    <source>
        <dbReference type="ARBA" id="ARBA00023163"/>
    </source>
</evidence>
<evidence type="ECO:0000256" key="1">
    <source>
        <dbReference type="ARBA" id="ARBA00009437"/>
    </source>
</evidence>
<dbReference type="InterPro" id="IPR000847">
    <property type="entry name" value="LysR_HTH_N"/>
</dbReference>
<dbReference type="Pfam" id="PF00126">
    <property type="entry name" value="HTH_1"/>
    <property type="match status" value="1"/>
</dbReference>